<feature type="transmembrane region" description="Helical" evidence="7">
    <location>
        <begin position="249"/>
        <end position="271"/>
    </location>
</feature>
<protein>
    <submittedName>
        <fullName evidence="8">Peptidase M50</fullName>
    </submittedName>
</protein>
<dbReference type="CDD" id="cd05709">
    <property type="entry name" value="S2P-M50"/>
    <property type="match status" value="1"/>
</dbReference>
<evidence type="ECO:0000313" key="9">
    <source>
        <dbReference type="Proteomes" id="UP001592582"/>
    </source>
</evidence>
<evidence type="ECO:0000256" key="4">
    <source>
        <dbReference type="ARBA" id="ARBA00022801"/>
    </source>
</evidence>
<keyword evidence="6" id="KW-0482">Metalloprotease</keyword>
<accession>A0ABV6VFB4</accession>
<dbReference type="PANTHER" id="PTHR39188:SF3">
    <property type="entry name" value="STAGE IV SPORULATION PROTEIN FB"/>
    <property type="match status" value="1"/>
</dbReference>
<keyword evidence="9" id="KW-1185">Reference proteome</keyword>
<gene>
    <name evidence="8" type="ORF">ACEZDG_24270</name>
</gene>
<keyword evidence="7" id="KW-0472">Membrane</keyword>
<comment type="similarity">
    <text evidence="2">Belongs to the peptidase M50B family.</text>
</comment>
<comment type="cofactor">
    <cofactor evidence="1">
        <name>Zn(2+)</name>
        <dbReference type="ChEBI" id="CHEBI:29105"/>
    </cofactor>
</comment>
<feature type="transmembrane region" description="Helical" evidence="7">
    <location>
        <begin position="350"/>
        <end position="379"/>
    </location>
</feature>
<dbReference type="EMBL" id="JBHEZX010000011">
    <property type="protein sequence ID" value="MFC1412388.1"/>
    <property type="molecule type" value="Genomic_DNA"/>
</dbReference>
<keyword evidence="5" id="KW-0862">Zinc</keyword>
<keyword evidence="4" id="KW-0378">Hydrolase</keyword>
<reference evidence="8 9" key="1">
    <citation type="submission" date="2024-09" db="EMBL/GenBank/DDBJ databases">
        <authorList>
            <person name="Lee S.D."/>
        </authorList>
    </citation>
    <scope>NUCLEOTIDE SEQUENCE [LARGE SCALE GENOMIC DNA]</scope>
    <source>
        <strain evidence="8 9">N1-1</strain>
    </source>
</reference>
<keyword evidence="7" id="KW-1133">Transmembrane helix</keyword>
<evidence type="ECO:0000256" key="3">
    <source>
        <dbReference type="ARBA" id="ARBA00022670"/>
    </source>
</evidence>
<evidence type="ECO:0000313" key="8">
    <source>
        <dbReference type="EMBL" id="MFC1412388.1"/>
    </source>
</evidence>
<evidence type="ECO:0000256" key="2">
    <source>
        <dbReference type="ARBA" id="ARBA00007931"/>
    </source>
</evidence>
<feature type="transmembrane region" description="Helical" evidence="7">
    <location>
        <begin position="178"/>
        <end position="198"/>
    </location>
</feature>
<organism evidence="8 9">
    <name type="scientific">Streptacidiphilus alkalitolerans</name>
    <dbReference type="NCBI Taxonomy" id="3342712"/>
    <lineage>
        <taxon>Bacteria</taxon>
        <taxon>Bacillati</taxon>
        <taxon>Actinomycetota</taxon>
        <taxon>Actinomycetes</taxon>
        <taxon>Kitasatosporales</taxon>
        <taxon>Streptomycetaceae</taxon>
        <taxon>Streptacidiphilus</taxon>
    </lineage>
</organism>
<proteinExistence type="inferred from homology"/>
<evidence type="ECO:0000256" key="7">
    <source>
        <dbReference type="SAM" id="Phobius"/>
    </source>
</evidence>
<evidence type="ECO:0000256" key="6">
    <source>
        <dbReference type="ARBA" id="ARBA00023049"/>
    </source>
</evidence>
<dbReference type="RefSeq" id="WP_380513048.1">
    <property type="nucleotide sequence ID" value="NZ_JBHEZX010000011.1"/>
</dbReference>
<name>A0ABV6VFB4_9ACTN</name>
<keyword evidence="3" id="KW-0645">Protease</keyword>
<feature type="transmembrane region" description="Helical" evidence="7">
    <location>
        <begin position="152"/>
        <end position="172"/>
    </location>
</feature>
<dbReference type="Proteomes" id="UP001592582">
    <property type="component" value="Unassembled WGS sequence"/>
</dbReference>
<evidence type="ECO:0000256" key="5">
    <source>
        <dbReference type="ARBA" id="ARBA00022833"/>
    </source>
</evidence>
<keyword evidence="7" id="KW-0812">Transmembrane</keyword>
<sequence length="380" mass="40612">MTLAPGELGAYRPALRPGLLLGPARLRGPATVHRIKDPGSGSSFEIGVKECFLLARMDGLRSLDDLGEEYGRQFGRRLGEQNWQQLLGLLGSRGLLAGAPGGAPESPAPAGLPVHRPRLEGTPLKGTWRLVSDAQASSGRLYRALRPVLRPAVQLPLLALVVAMELLLGLHLGELGRGAWWLAQRPALLLGALVLLWLSITLHELAHAVAAQAYGTGVAEIGLHWRVPMAFMYCTVEDYPYLRSRVQQVVISGAGALMNLVFLLPFCAWWAALPPGGDARRALSGLLLLGSAQALVNLVPLPPLDGYAMLSNALGLAGYATETRRYLGLRLSRGPEARTRLAAYSRRAHLVYGLYGLATALLCAAVAAALLLTAGRLILH</sequence>
<evidence type="ECO:0000256" key="1">
    <source>
        <dbReference type="ARBA" id="ARBA00001947"/>
    </source>
</evidence>
<comment type="caution">
    <text evidence="8">The sequence shown here is derived from an EMBL/GenBank/DDBJ whole genome shotgun (WGS) entry which is preliminary data.</text>
</comment>
<dbReference type="PANTHER" id="PTHR39188">
    <property type="entry name" value="MEMBRANE-ASSOCIATED ZINC METALLOPROTEASE M50B"/>
    <property type="match status" value="1"/>
</dbReference>